<dbReference type="PROSITE" id="PS50109">
    <property type="entry name" value="HIS_KIN"/>
    <property type="match status" value="1"/>
</dbReference>
<dbReference type="EMBL" id="WKKI01000048">
    <property type="protein sequence ID" value="MRX73853.1"/>
    <property type="molecule type" value="Genomic_DNA"/>
</dbReference>
<feature type="transmembrane region" description="Helical" evidence="15">
    <location>
        <begin position="246"/>
        <end position="267"/>
    </location>
</feature>
<evidence type="ECO:0000259" key="16">
    <source>
        <dbReference type="PROSITE" id="PS50109"/>
    </source>
</evidence>
<dbReference type="GO" id="GO:0005886">
    <property type="term" value="C:plasma membrane"/>
    <property type="evidence" value="ECO:0007669"/>
    <property type="project" value="UniProtKB-SubCell"/>
</dbReference>
<dbReference type="InterPro" id="IPR003661">
    <property type="entry name" value="HisK_dim/P_dom"/>
</dbReference>
<organism evidence="17 18">
    <name type="scientific">Metabacillus lacus</name>
    <dbReference type="NCBI Taxonomy" id="1983721"/>
    <lineage>
        <taxon>Bacteria</taxon>
        <taxon>Bacillati</taxon>
        <taxon>Bacillota</taxon>
        <taxon>Bacilli</taxon>
        <taxon>Bacillales</taxon>
        <taxon>Bacillaceae</taxon>
        <taxon>Metabacillus</taxon>
    </lineage>
</organism>
<evidence type="ECO:0000256" key="13">
    <source>
        <dbReference type="ARBA" id="ARBA00023012"/>
    </source>
</evidence>
<keyword evidence="10" id="KW-0067">ATP-binding</keyword>
<keyword evidence="5" id="KW-0597">Phosphoprotein</keyword>
<keyword evidence="9 17" id="KW-0418">Kinase</keyword>
<dbReference type="InterPro" id="IPR003594">
    <property type="entry name" value="HATPase_dom"/>
</dbReference>
<dbReference type="InterPro" id="IPR029151">
    <property type="entry name" value="Sensor-like_sf"/>
</dbReference>
<evidence type="ECO:0000256" key="12">
    <source>
        <dbReference type="ARBA" id="ARBA00022989"/>
    </source>
</evidence>
<dbReference type="InterPro" id="IPR036890">
    <property type="entry name" value="HATPase_C_sf"/>
</dbReference>
<comment type="subcellular location">
    <subcellularLocation>
        <location evidence="2">Cell membrane</location>
        <topology evidence="2">Multi-pass membrane protein</topology>
    </subcellularLocation>
</comment>
<gene>
    <name evidence="17" type="ORF">GJU40_17050</name>
</gene>
<evidence type="ECO:0000313" key="18">
    <source>
        <dbReference type="Proteomes" id="UP000448867"/>
    </source>
</evidence>
<evidence type="ECO:0000256" key="7">
    <source>
        <dbReference type="ARBA" id="ARBA00022692"/>
    </source>
</evidence>
<evidence type="ECO:0000256" key="4">
    <source>
        <dbReference type="ARBA" id="ARBA00022475"/>
    </source>
</evidence>
<evidence type="ECO:0000256" key="6">
    <source>
        <dbReference type="ARBA" id="ARBA00022679"/>
    </source>
</evidence>
<dbReference type="PANTHER" id="PTHR43065:SF10">
    <property type="entry name" value="PEROXIDE STRESS-ACTIVATED HISTIDINE KINASE MAK3"/>
    <property type="match status" value="1"/>
</dbReference>
<evidence type="ECO:0000256" key="2">
    <source>
        <dbReference type="ARBA" id="ARBA00004651"/>
    </source>
</evidence>
<keyword evidence="14 15" id="KW-0472">Membrane</keyword>
<name>A0A7X2M0A4_9BACI</name>
<evidence type="ECO:0000256" key="5">
    <source>
        <dbReference type="ARBA" id="ARBA00022553"/>
    </source>
</evidence>
<dbReference type="Pfam" id="PF02518">
    <property type="entry name" value="HATPase_c"/>
    <property type="match status" value="1"/>
</dbReference>
<dbReference type="InterPro" id="IPR036097">
    <property type="entry name" value="HisK_dim/P_sf"/>
</dbReference>
<dbReference type="GO" id="GO:0000155">
    <property type="term" value="F:phosphorelay sensor kinase activity"/>
    <property type="evidence" value="ECO:0007669"/>
    <property type="project" value="InterPro"/>
</dbReference>
<keyword evidence="6" id="KW-0808">Transferase</keyword>
<dbReference type="GO" id="GO:0030435">
    <property type="term" value="P:sporulation resulting in formation of a cellular spore"/>
    <property type="evidence" value="ECO:0007669"/>
    <property type="project" value="UniProtKB-KW"/>
</dbReference>
<dbReference type="InterPro" id="IPR005467">
    <property type="entry name" value="His_kinase_dom"/>
</dbReference>
<dbReference type="RefSeq" id="WP_154309311.1">
    <property type="nucleotide sequence ID" value="NZ_WKKI01000048.1"/>
</dbReference>
<dbReference type="Gene3D" id="1.10.287.130">
    <property type="match status" value="1"/>
</dbReference>
<evidence type="ECO:0000256" key="3">
    <source>
        <dbReference type="ARBA" id="ARBA00012438"/>
    </source>
</evidence>
<dbReference type="OrthoDB" id="9815750at2"/>
<dbReference type="SMART" id="SM00387">
    <property type="entry name" value="HATPase_c"/>
    <property type="match status" value="1"/>
</dbReference>
<evidence type="ECO:0000256" key="1">
    <source>
        <dbReference type="ARBA" id="ARBA00000085"/>
    </source>
</evidence>
<dbReference type="Proteomes" id="UP000448867">
    <property type="component" value="Unassembled WGS sequence"/>
</dbReference>
<evidence type="ECO:0000256" key="9">
    <source>
        <dbReference type="ARBA" id="ARBA00022777"/>
    </source>
</evidence>
<dbReference type="GO" id="GO:0005524">
    <property type="term" value="F:ATP binding"/>
    <property type="evidence" value="ECO:0007669"/>
    <property type="project" value="UniProtKB-KW"/>
</dbReference>
<dbReference type="CDD" id="cd00082">
    <property type="entry name" value="HisKA"/>
    <property type="match status" value="1"/>
</dbReference>
<dbReference type="Pfam" id="PF02743">
    <property type="entry name" value="dCache_1"/>
    <property type="match status" value="1"/>
</dbReference>
<feature type="transmembrane region" description="Helical" evidence="15">
    <location>
        <begin position="9"/>
        <end position="28"/>
    </location>
</feature>
<keyword evidence="11" id="KW-0749">Sporulation</keyword>
<dbReference type="PRINTS" id="PR00344">
    <property type="entry name" value="BCTRLSENSOR"/>
</dbReference>
<dbReference type="FunFam" id="1.10.287.130:FF:000040">
    <property type="entry name" value="PAS domain-containing sensor histidine kinase"/>
    <property type="match status" value="1"/>
</dbReference>
<comment type="caution">
    <text evidence="17">The sequence shown here is derived from an EMBL/GenBank/DDBJ whole genome shotgun (WGS) entry which is preliminary data.</text>
</comment>
<protein>
    <recommendedName>
        <fullName evidence="3">histidine kinase</fullName>
        <ecNumber evidence="3">2.7.13.3</ecNumber>
    </recommendedName>
</protein>
<keyword evidence="12 15" id="KW-1133">Transmembrane helix</keyword>
<dbReference type="SUPFAM" id="SSF103190">
    <property type="entry name" value="Sensory domain-like"/>
    <property type="match status" value="1"/>
</dbReference>
<evidence type="ECO:0000313" key="17">
    <source>
        <dbReference type="EMBL" id="MRX73853.1"/>
    </source>
</evidence>
<dbReference type="CDD" id="cd12914">
    <property type="entry name" value="PDC1_DGC_like"/>
    <property type="match status" value="1"/>
</dbReference>
<keyword evidence="8" id="KW-0547">Nucleotide-binding</keyword>
<sequence>MQKPMIRKLSLYLFIVVIPTMVIGLIYIDIKKQELASEHLTEARTMLNVHKNQIDYLIQETKARLETMAVMVNEQTTEEELQRVLTETYRKEPRFSGLLLLDNDGDILLSAQPLKQKRNLSGREFFQTALLTGQTAVSGAYYGQLTGNHIVSICTPIHSSDDDEPQRLLIAALRVDYLQNIMEVISPSIDISVLDADRKIVFQTGNWSGETGRPESTALHLNQLNWQLKASPKPINLSETISSVTLFLFSVFILLNVLFIGTQYYLLRRKAARENAQIDSQKLELVGTLAASTAHEIRNPLTGINGFIQLLKEKYKDEEDQFYFSVIDKEIKRINQIVSEFLVLGRPTAHHHKTHQLSEIIKEVLPIIQSEANYSNMDIQTNLQEDEKLTVHCTKDHIKQVVMNLAKNSLEAMEPDDTLSISVYRHKEEAVIEVCDTGKGIPEDILNKIFTPFFTLKDTGTGLGLVVCKRIINMYKGDIDIQSRVNQGTKVRITLPLAKGKL</sequence>
<dbReference type="SUPFAM" id="SSF55874">
    <property type="entry name" value="ATPase domain of HSP90 chaperone/DNA topoisomerase II/histidine kinase"/>
    <property type="match status" value="1"/>
</dbReference>
<dbReference type="PANTHER" id="PTHR43065">
    <property type="entry name" value="SENSOR HISTIDINE KINASE"/>
    <property type="match status" value="1"/>
</dbReference>
<evidence type="ECO:0000256" key="11">
    <source>
        <dbReference type="ARBA" id="ARBA00022969"/>
    </source>
</evidence>
<accession>A0A7X2M0A4</accession>
<keyword evidence="7 15" id="KW-0812">Transmembrane</keyword>
<dbReference type="SUPFAM" id="SSF47384">
    <property type="entry name" value="Homodimeric domain of signal transducing histidine kinase"/>
    <property type="match status" value="1"/>
</dbReference>
<comment type="catalytic activity">
    <reaction evidence="1">
        <text>ATP + protein L-histidine = ADP + protein N-phospho-L-histidine.</text>
        <dbReference type="EC" id="2.7.13.3"/>
    </reaction>
</comment>
<dbReference type="EC" id="2.7.13.3" evidence="3"/>
<evidence type="ECO:0000256" key="8">
    <source>
        <dbReference type="ARBA" id="ARBA00022741"/>
    </source>
</evidence>
<dbReference type="InterPro" id="IPR004358">
    <property type="entry name" value="Sig_transdc_His_kin-like_C"/>
</dbReference>
<dbReference type="SMART" id="SM00388">
    <property type="entry name" value="HisKA"/>
    <property type="match status" value="1"/>
</dbReference>
<dbReference type="InterPro" id="IPR033479">
    <property type="entry name" value="dCache_1"/>
</dbReference>
<proteinExistence type="predicted"/>
<keyword evidence="4" id="KW-1003">Cell membrane</keyword>
<evidence type="ECO:0000256" key="15">
    <source>
        <dbReference type="SAM" id="Phobius"/>
    </source>
</evidence>
<evidence type="ECO:0000256" key="14">
    <source>
        <dbReference type="ARBA" id="ARBA00023136"/>
    </source>
</evidence>
<reference evidence="17 18" key="1">
    <citation type="submission" date="2019-11" db="EMBL/GenBank/DDBJ databases">
        <title>Bacillus lacus genome.</title>
        <authorList>
            <person name="Allen C.J."/>
            <person name="Newman J.D."/>
        </authorList>
    </citation>
    <scope>NUCLEOTIDE SEQUENCE [LARGE SCALE GENOMIC DNA]</scope>
    <source>
        <strain evidence="17 18">KCTC 33946</strain>
    </source>
</reference>
<dbReference type="Pfam" id="PF00512">
    <property type="entry name" value="HisKA"/>
    <property type="match status" value="1"/>
</dbReference>
<dbReference type="AlphaFoldDB" id="A0A7X2M0A4"/>
<dbReference type="Gene3D" id="3.30.565.10">
    <property type="entry name" value="Histidine kinase-like ATPase, C-terminal domain"/>
    <property type="match status" value="1"/>
</dbReference>
<feature type="domain" description="Histidine kinase" evidence="16">
    <location>
        <begin position="292"/>
        <end position="499"/>
    </location>
</feature>
<keyword evidence="13" id="KW-0902">Two-component regulatory system</keyword>
<evidence type="ECO:0000256" key="10">
    <source>
        <dbReference type="ARBA" id="ARBA00022840"/>
    </source>
</evidence>
<dbReference type="Gene3D" id="3.30.450.20">
    <property type="entry name" value="PAS domain"/>
    <property type="match status" value="2"/>
</dbReference>
<keyword evidence="18" id="KW-1185">Reference proteome</keyword>